<evidence type="ECO:0000313" key="2">
    <source>
        <dbReference type="EMBL" id="MEQ2199163.1"/>
    </source>
</evidence>
<gene>
    <name evidence="2" type="ORF">XENOCAPTIV_026366</name>
</gene>
<reference evidence="2 3" key="1">
    <citation type="submission" date="2021-06" db="EMBL/GenBank/DDBJ databases">
        <authorList>
            <person name="Palmer J.M."/>
        </authorList>
    </citation>
    <scope>NUCLEOTIDE SEQUENCE [LARGE SCALE GENOMIC DNA]</scope>
    <source>
        <strain evidence="2 3">XC_2019</strain>
        <tissue evidence="2">Muscle</tissue>
    </source>
</reference>
<dbReference type="EMBL" id="JAHRIN010023352">
    <property type="protein sequence ID" value="MEQ2199163.1"/>
    <property type="molecule type" value="Genomic_DNA"/>
</dbReference>
<feature type="region of interest" description="Disordered" evidence="1">
    <location>
        <begin position="61"/>
        <end position="81"/>
    </location>
</feature>
<evidence type="ECO:0000313" key="3">
    <source>
        <dbReference type="Proteomes" id="UP001434883"/>
    </source>
</evidence>
<sequence>MADRREVLQLSTTEVLAAETDCLKLKRFCSVKIPALNGPQSSASVVPVLAVLNLFCGAGSEAPSSDPAVFADDPSLPKSTSSDADLEMFYCSFYQPGVRHTKVPPADLCSFFFLPACFY</sequence>
<proteinExistence type="predicted"/>
<comment type="caution">
    <text evidence="2">The sequence shown here is derived from an EMBL/GenBank/DDBJ whole genome shotgun (WGS) entry which is preliminary data.</text>
</comment>
<organism evidence="2 3">
    <name type="scientific">Xenoophorus captivus</name>
    <dbReference type="NCBI Taxonomy" id="1517983"/>
    <lineage>
        <taxon>Eukaryota</taxon>
        <taxon>Metazoa</taxon>
        <taxon>Chordata</taxon>
        <taxon>Craniata</taxon>
        <taxon>Vertebrata</taxon>
        <taxon>Euteleostomi</taxon>
        <taxon>Actinopterygii</taxon>
        <taxon>Neopterygii</taxon>
        <taxon>Teleostei</taxon>
        <taxon>Neoteleostei</taxon>
        <taxon>Acanthomorphata</taxon>
        <taxon>Ovalentaria</taxon>
        <taxon>Atherinomorphae</taxon>
        <taxon>Cyprinodontiformes</taxon>
        <taxon>Goodeidae</taxon>
        <taxon>Xenoophorus</taxon>
    </lineage>
</organism>
<evidence type="ECO:0000256" key="1">
    <source>
        <dbReference type="SAM" id="MobiDB-lite"/>
    </source>
</evidence>
<keyword evidence="3" id="KW-1185">Reference proteome</keyword>
<dbReference type="Proteomes" id="UP001434883">
    <property type="component" value="Unassembled WGS sequence"/>
</dbReference>
<name>A0ABV0QUE6_9TELE</name>
<accession>A0ABV0QUE6</accession>
<protein>
    <submittedName>
        <fullName evidence="2">Uncharacterized protein</fullName>
    </submittedName>
</protein>